<keyword evidence="3" id="KW-1003">Cell membrane</keyword>
<evidence type="ECO:0000256" key="7">
    <source>
        <dbReference type="SAM" id="MobiDB-lite"/>
    </source>
</evidence>
<dbReference type="PANTHER" id="PTHR33452:SF1">
    <property type="entry name" value="INNER MEMBRANE PROTEIN YPHA-RELATED"/>
    <property type="match status" value="1"/>
</dbReference>
<proteinExistence type="inferred from homology"/>
<evidence type="ECO:0000256" key="3">
    <source>
        <dbReference type="ARBA" id="ARBA00022475"/>
    </source>
</evidence>
<feature type="compositionally biased region" description="Basic and acidic residues" evidence="7">
    <location>
        <begin position="1"/>
        <end position="14"/>
    </location>
</feature>
<feature type="region of interest" description="Disordered" evidence="7">
    <location>
        <begin position="1"/>
        <end position="126"/>
    </location>
</feature>
<dbReference type="PANTHER" id="PTHR33452">
    <property type="entry name" value="OXIDOREDUCTASE CATD-RELATED"/>
    <property type="match status" value="1"/>
</dbReference>
<keyword evidence="5 8" id="KW-1133">Transmembrane helix</keyword>
<dbReference type="InterPro" id="IPR032808">
    <property type="entry name" value="DoxX"/>
</dbReference>
<dbReference type="RefSeq" id="WP_245621981.1">
    <property type="nucleotide sequence ID" value="NZ_CP006841.1"/>
</dbReference>
<evidence type="ECO:0000256" key="6">
    <source>
        <dbReference type="ARBA" id="ARBA00023136"/>
    </source>
</evidence>
<organism evidence="9 10">
    <name type="scientific">Corynebacterium lactis RW2-5</name>
    <dbReference type="NCBI Taxonomy" id="1408189"/>
    <lineage>
        <taxon>Bacteria</taxon>
        <taxon>Bacillati</taxon>
        <taxon>Actinomycetota</taxon>
        <taxon>Actinomycetes</taxon>
        <taxon>Mycobacteriales</taxon>
        <taxon>Corynebacteriaceae</taxon>
        <taxon>Corynebacterium</taxon>
    </lineage>
</organism>
<dbReference type="PATRIC" id="fig|1408189.4.peg.954"/>
<dbReference type="STRING" id="1408189.CLAC_04770"/>
<keyword evidence="6 8" id="KW-0472">Membrane</keyword>
<dbReference type="Pfam" id="PF07681">
    <property type="entry name" value="DoxX"/>
    <property type="match status" value="1"/>
</dbReference>
<keyword evidence="10" id="KW-1185">Reference proteome</keyword>
<sequence>MSDPEKYPNDRALENVEDGFDDDLDVPTYRKLAEPNNDDTAETQQFPGVPAQEAPVTETPDKPEQPEAPAVAATEEKPVTEQQPKPRYDAYAAAGRTAPQVIAPGGRPSAEPEPVAEPEPEQQPTEAFIAPDERELNESDADNNEELAQTEFMERPEAYPADDFSDEYRDADYNTGQTAVAAGAVGVGVAGATNSTNQDPAYYEDTDYLDDEEEETRRGTIDFGLLILRLGLGALLVIQGLTTFLGWGGSGGTGAIAADFEANNFALASVMATAIPTVQLLAGALLILGLATPLGAALALALSAYLSMYEVATASAGATFVGSEASGIQLQLLVTVIALAIQFTGPGRIGIDFSRGWARRPLASSWIFCILAVAAAVGLWWLTTNTLPFVG</sequence>
<feature type="transmembrane region" description="Helical" evidence="8">
    <location>
        <begin position="328"/>
        <end position="351"/>
    </location>
</feature>
<feature type="compositionally biased region" description="Basic and acidic residues" evidence="7">
    <location>
        <begin position="74"/>
        <end position="88"/>
    </location>
</feature>
<dbReference type="Proteomes" id="UP000058446">
    <property type="component" value="Chromosome"/>
</dbReference>
<keyword evidence="4 8" id="KW-0812">Transmembrane</keyword>
<gene>
    <name evidence="9" type="ORF">CLAC_04770</name>
</gene>
<evidence type="ECO:0000256" key="1">
    <source>
        <dbReference type="ARBA" id="ARBA00004651"/>
    </source>
</evidence>
<comment type="similarity">
    <text evidence="2">Belongs to the DoxX family.</text>
</comment>
<comment type="subcellular location">
    <subcellularLocation>
        <location evidence="1">Cell membrane</location>
        <topology evidence="1">Multi-pass membrane protein</topology>
    </subcellularLocation>
</comment>
<protein>
    <recommendedName>
        <fullName evidence="11">DoxX family protein</fullName>
    </recommendedName>
</protein>
<evidence type="ECO:0000256" key="2">
    <source>
        <dbReference type="ARBA" id="ARBA00006679"/>
    </source>
</evidence>
<dbReference type="GO" id="GO:0005886">
    <property type="term" value="C:plasma membrane"/>
    <property type="evidence" value="ECO:0007669"/>
    <property type="project" value="UniProtKB-SubCell"/>
</dbReference>
<feature type="compositionally biased region" description="Acidic residues" evidence="7">
    <location>
        <begin position="15"/>
        <end position="25"/>
    </location>
</feature>
<evidence type="ECO:0000313" key="10">
    <source>
        <dbReference type="Proteomes" id="UP000058446"/>
    </source>
</evidence>
<evidence type="ECO:0000313" key="9">
    <source>
        <dbReference type="EMBL" id="ALA67134.1"/>
    </source>
</evidence>
<evidence type="ECO:0000256" key="8">
    <source>
        <dbReference type="SAM" id="Phobius"/>
    </source>
</evidence>
<dbReference type="KEGG" id="clw:CLAC_04770"/>
<dbReference type="EMBL" id="CP006841">
    <property type="protein sequence ID" value="ALA67134.1"/>
    <property type="molecule type" value="Genomic_DNA"/>
</dbReference>
<accession>A0A0K2GZB9</accession>
<reference evidence="9 10" key="1">
    <citation type="submission" date="2013-10" db="EMBL/GenBank/DDBJ databases">
        <title>Complete genome sequence of Corynebacterium lactis DSM 45799(T), isolated from raw cow milk.</title>
        <authorList>
            <person name="Ruckert C."/>
            <person name="Albersmeier A."/>
            <person name="Lipski A."/>
            <person name="Kalinowski J."/>
        </authorList>
    </citation>
    <scope>NUCLEOTIDE SEQUENCE [LARGE SCALE GENOMIC DNA]</scope>
    <source>
        <strain evidence="9 10">RW2-5</strain>
    </source>
</reference>
<name>A0A0K2GZB9_9CORY</name>
<evidence type="ECO:0008006" key="11">
    <source>
        <dbReference type="Google" id="ProtNLM"/>
    </source>
</evidence>
<evidence type="ECO:0000256" key="4">
    <source>
        <dbReference type="ARBA" id="ARBA00022692"/>
    </source>
</evidence>
<feature type="transmembrane region" description="Helical" evidence="8">
    <location>
        <begin position="267"/>
        <end position="291"/>
    </location>
</feature>
<feature type="transmembrane region" description="Helical" evidence="8">
    <location>
        <begin position="226"/>
        <end position="247"/>
    </location>
</feature>
<feature type="transmembrane region" description="Helical" evidence="8">
    <location>
        <begin position="363"/>
        <end position="382"/>
    </location>
</feature>
<evidence type="ECO:0000256" key="5">
    <source>
        <dbReference type="ARBA" id="ARBA00022989"/>
    </source>
</evidence>
<dbReference type="InterPro" id="IPR051907">
    <property type="entry name" value="DoxX-like_oxidoreductase"/>
</dbReference>
<dbReference type="AlphaFoldDB" id="A0A0K2GZB9"/>
<feature type="transmembrane region" description="Helical" evidence="8">
    <location>
        <begin position="298"/>
        <end position="322"/>
    </location>
</feature>